<accession>X0U5H4</accession>
<sequence>MAAVMAAITPLLSSKAVTMQLLSDKNLPPSSDGLAFRLALSMCGYEQFWNLYPPPCGLSSPKAATLAPHLEALPRASGAYKGMLPCFLDGLVSLLFCSISRARMIW</sequence>
<evidence type="ECO:0000313" key="1">
    <source>
        <dbReference type="EMBL" id="GAF83755.1"/>
    </source>
</evidence>
<proteinExistence type="predicted"/>
<comment type="caution">
    <text evidence="1">The sequence shown here is derived from an EMBL/GenBank/DDBJ whole genome shotgun (WGS) entry which is preliminary data.</text>
</comment>
<gene>
    <name evidence="1" type="ORF">S01H1_12017</name>
</gene>
<dbReference type="EMBL" id="BARS01006146">
    <property type="protein sequence ID" value="GAF83755.1"/>
    <property type="molecule type" value="Genomic_DNA"/>
</dbReference>
<organism evidence="1">
    <name type="scientific">marine sediment metagenome</name>
    <dbReference type="NCBI Taxonomy" id="412755"/>
    <lineage>
        <taxon>unclassified sequences</taxon>
        <taxon>metagenomes</taxon>
        <taxon>ecological metagenomes</taxon>
    </lineage>
</organism>
<protein>
    <submittedName>
        <fullName evidence="1">Uncharacterized protein</fullName>
    </submittedName>
</protein>
<reference evidence="1" key="1">
    <citation type="journal article" date="2014" name="Front. Microbiol.">
        <title>High frequency of phylogenetically diverse reductive dehalogenase-homologous genes in deep subseafloor sedimentary metagenomes.</title>
        <authorList>
            <person name="Kawai M."/>
            <person name="Futagami T."/>
            <person name="Toyoda A."/>
            <person name="Takaki Y."/>
            <person name="Nishi S."/>
            <person name="Hori S."/>
            <person name="Arai W."/>
            <person name="Tsubouchi T."/>
            <person name="Morono Y."/>
            <person name="Uchiyama I."/>
            <person name="Ito T."/>
            <person name="Fujiyama A."/>
            <person name="Inagaki F."/>
            <person name="Takami H."/>
        </authorList>
    </citation>
    <scope>NUCLEOTIDE SEQUENCE</scope>
    <source>
        <strain evidence="1">Expedition CK06-06</strain>
    </source>
</reference>
<dbReference type="AlphaFoldDB" id="X0U5H4"/>
<name>X0U5H4_9ZZZZ</name>